<accession>A0A4Z0YDP8</accession>
<dbReference type="PROSITE" id="PS50011">
    <property type="entry name" value="PROTEIN_KINASE_DOM"/>
    <property type="match status" value="1"/>
</dbReference>
<dbReference type="GO" id="GO:0005737">
    <property type="term" value="C:cytoplasm"/>
    <property type="evidence" value="ECO:0007669"/>
    <property type="project" value="TreeGrafter"/>
</dbReference>
<dbReference type="InterPro" id="IPR011009">
    <property type="entry name" value="Kinase-like_dom_sf"/>
</dbReference>
<dbReference type="SMART" id="SM00220">
    <property type="entry name" value="S_TKc"/>
    <property type="match status" value="1"/>
</dbReference>
<evidence type="ECO:0000313" key="7">
    <source>
        <dbReference type="Proteomes" id="UP000297716"/>
    </source>
</evidence>
<dbReference type="EMBL" id="SKBN01000467">
    <property type="protein sequence ID" value="TGJ77555.1"/>
    <property type="molecule type" value="Genomic_DNA"/>
</dbReference>
<comment type="caution">
    <text evidence="6">The sequence shown here is derived from an EMBL/GenBank/DDBJ whole genome shotgun (WGS) entry which is preliminary data.</text>
</comment>
<dbReference type="GO" id="GO:0005524">
    <property type="term" value="F:ATP binding"/>
    <property type="evidence" value="ECO:0007669"/>
    <property type="project" value="UniProtKB-UniRule"/>
</dbReference>
<keyword evidence="1 3" id="KW-0547">Nucleotide-binding</keyword>
<dbReference type="Proteomes" id="UP000297716">
    <property type="component" value="Unassembled WGS sequence"/>
</dbReference>
<dbReference type="SUPFAM" id="SSF56112">
    <property type="entry name" value="Protein kinase-like (PK-like)"/>
    <property type="match status" value="1"/>
</dbReference>
<feature type="binding site" evidence="3">
    <location>
        <position position="148"/>
    </location>
    <ligand>
        <name>ATP</name>
        <dbReference type="ChEBI" id="CHEBI:30616"/>
    </ligand>
</feature>
<reference evidence="6 7" key="1">
    <citation type="submission" date="2019-03" db="EMBL/GenBank/DDBJ databases">
        <title>Draft genome sequence of Xylaria hypoxylon DSM 108379, a ubiquitous saprotrophic-parasitic fungi on hardwood.</title>
        <authorList>
            <person name="Buettner E."/>
            <person name="Leonhardt S."/>
            <person name="Gebauer A.M."/>
            <person name="Liers C."/>
            <person name="Hofrichter M."/>
            <person name="Kellner H."/>
        </authorList>
    </citation>
    <scope>NUCLEOTIDE SEQUENCE [LARGE SCALE GENOMIC DNA]</scope>
    <source>
        <strain evidence="6 7">DSM 108379</strain>
    </source>
</reference>
<feature type="region of interest" description="Disordered" evidence="4">
    <location>
        <begin position="87"/>
        <end position="114"/>
    </location>
</feature>
<feature type="compositionally biased region" description="Basic and acidic residues" evidence="4">
    <location>
        <begin position="660"/>
        <end position="687"/>
    </location>
</feature>
<dbReference type="STRING" id="37992.A0A4Z0YDP8"/>
<feature type="compositionally biased region" description="Polar residues" evidence="4">
    <location>
        <begin position="90"/>
        <end position="104"/>
    </location>
</feature>
<dbReference type="OrthoDB" id="68483at2759"/>
<gene>
    <name evidence="6" type="ORF">E0Z10_g10718</name>
</gene>
<dbReference type="GO" id="GO:0035556">
    <property type="term" value="P:intracellular signal transduction"/>
    <property type="evidence" value="ECO:0007669"/>
    <property type="project" value="TreeGrafter"/>
</dbReference>
<dbReference type="Pfam" id="PF00069">
    <property type="entry name" value="Pkinase"/>
    <property type="match status" value="1"/>
</dbReference>
<evidence type="ECO:0000313" key="6">
    <source>
        <dbReference type="EMBL" id="TGJ77555.1"/>
    </source>
</evidence>
<dbReference type="PROSITE" id="PS00107">
    <property type="entry name" value="PROTEIN_KINASE_ATP"/>
    <property type="match status" value="1"/>
</dbReference>
<keyword evidence="2 3" id="KW-0067">ATP-binding</keyword>
<dbReference type="AlphaFoldDB" id="A0A4Z0YDP8"/>
<feature type="domain" description="Protein kinase" evidence="5">
    <location>
        <begin position="120"/>
        <end position="419"/>
    </location>
</feature>
<feature type="region of interest" description="Disordered" evidence="4">
    <location>
        <begin position="1"/>
        <end position="37"/>
    </location>
</feature>
<evidence type="ECO:0000256" key="3">
    <source>
        <dbReference type="PROSITE-ProRule" id="PRU10141"/>
    </source>
</evidence>
<name>A0A4Z0YDP8_9PEZI</name>
<feature type="region of interest" description="Disordered" evidence="4">
    <location>
        <begin position="651"/>
        <end position="687"/>
    </location>
</feature>
<sequence length="717" mass="79798">MIQPPTTAALPADSQDMVTDTSLAGRPRSLPALSPGPRISIEQIADVADEAASAPQFCPAMHNAPTWSSKTCARQISRPYYPVKPYAASQADSVPTSRSQNAKYTNDDIDGRSHNTVNQYEIGDEIGRGSYGAVHLATDQFGNEYAVKEFSKSRLRKRAQSYILRRPGPGMPHHRGPGMGLNNFHRKQFGRQEDAEAKDALYLIRAEIAIMKKLNHPNLVALIEVLDDPEDDSLYMVLEMCKKGVVTKIDLGQHATPYESELCRTWFRDLILGIEYLHAQGIIHRDIKPDNLLLTEDDVLKIVDFGVSEMFEKTNEMMTNKSAGSPAFIPPELCQARHGDVPGKAADVWSMGVTLYCLKYGKLPFTGDSVLDMYETIREKPFSLPDGEDPDFVDLITRILDKNNTTRITLREIRNHPWVTRNGADPLLSEEENCSDMVETPNELEVNHAFTRKMDHLICVLRAIQRFKGLISQSRASTPRTHHTTMETKAEPPTSYSSSNQTPETAEPARQKSVAEEAAELIEQRNAYLQSSLHLRAIGSEQKVGEELQIPGPAEKDSMFLGIGTGGDDELSTSEDPIDFVSESPTGIEFDVYDRAFETEIKRIRSDRKRNRSWTYMTKLLGEKEKEKYAGDDCMITEAGKSLGSATVSKASSLVHGAQSHREEERAKHTDAPPAKSEEGVQRVAEAAKETVSRLADLVVSMTNDMKGKETARENND</sequence>
<organism evidence="6 7">
    <name type="scientific">Xylaria hypoxylon</name>
    <dbReference type="NCBI Taxonomy" id="37992"/>
    <lineage>
        <taxon>Eukaryota</taxon>
        <taxon>Fungi</taxon>
        <taxon>Dikarya</taxon>
        <taxon>Ascomycota</taxon>
        <taxon>Pezizomycotina</taxon>
        <taxon>Sordariomycetes</taxon>
        <taxon>Xylariomycetidae</taxon>
        <taxon>Xylariales</taxon>
        <taxon>Xylariaceae</taxon>
        <taxon>Xylaria</taxon>
    </lineage>
</organism>
<dbReference type="Gene3D" id="3.30.200.20">
    <property type="entry name" value="Phosphorylase Kinase, domain 1"/>
    <property type="match status" value="1"/>
</dbReference>
<protein>
    <recommendedName>
        <fullName evidence="5">Protein kinase domain-containing protein</fullName>
    </recommendedName>
</protein>
<dbReference type="InterPro" id="IPR008271">
    <property type="entry name" value="Ser/Thr_kinase_AS"/>
</dbReference>
<dbReference type="InterPro" id="IPR000719">
    <property type="entry name" value="Prot_kinase_dom"/>
</dbReference>
<evidence type="ECO:0000256" key="1">
    <source>
        <dbReference type="ARBA" id="ARBA00022741"/>
    </source>
</evidence>
<evidence type="ECO:0000256" key="2">
    <source>
        <dbReference type="ARBA" id="ARBA00022840"/>
    </source>
</evidence>
<dbReference type="PANTHER" id="PTHR24346:SF77">
    <property type="entry name" value="SERINE THREONINE PROTEIN KINASE"/>
    <property type="match status" value="1"/>
</dbReference>
<dbReference type="GO" id="GO:0004674">
    <property type="term" value="F:protein serine/threonine kinase activity"/>
    <property type="evidence" value="ECO:0007669"/>
    <property type="project" value="TreeGrafter"/>
</dbReference>
<feature type="region of interest" description="Disordered" evidence="4">
    <location>
        <begin position="472"/>
        <end position="515"/>
    </location>
</feature>
<keyword evidence="7" id="KW-1185">Reference proteome</keyword>
<dbReference type="FunFam" id="1.10.510.10:FF:000995">
    <property type="entry name" value="BcCMK3, calcium/calmodulin-dependent protein kinase"/>
    <property type="match status" value="1"/>
</dbReference>
<dbReference type="PANTHER" id="PTHR24346">
    <property type="entry name" value="MAP/MICROTUBULE AFFINITY-REGULATING KINASE"/>
    <property type="match status" value="1"/>
</dbReference>
<evidence type="ECO:0000259" key="5">
    <source>
        <dbReference type="PROSITE" id="PS50011"/>
    </source>
</evidence>
<feature type="compositionally biased region" description="Polar residues" evidence="4">
    <location>
        <begin position="494"/>
        <end position="504"/>
    </location>
</feature>
<evidence type="ECO:0000256" key="4">
    <source>
        <dbReference type="SAM" id="MobiDB-lite"/>
    </source>
</evidence>
<proteinExistence type="predicted"/>
<dbReference type="Gene3D" id="1.10.510.10">
    <property type="entry name" value="Transferase(Phosphotransferase) domain 1"/>
    <property type="match status" value="1"/>
</dbReference>
<dbReference type="CDD" id="cd14008">
    <property type="entry name" value="STKc_LKB1_CaMKK"/>
    <property type="match status" value="1"/>
</dbReference>
<dbReference type="PROSITE" id="PS00108">
    <property type="entry name" value="PROTEIN_KINASE_ST"/>
    <property type="match status" value="1"/>
</dbReference>
<dbReference type="FunFam" id="3.30.200.20:FF:000447">
    <property type="entry name" value="Calcium/calmodulin dependent protein kinase"/>
    <property type="match status" value="1"/>
</dbReference>
<dbReference type="InterPro" id="IPR017441">
    <property type="entry name" value="Protein_kinase_ATP_BS"/>
</dbReference>